<evidence type="ECO:0000313" key="2">
    <source>
        <dbReference type="Proteomes" id="UP001597181"/>
    </source>
</evidence>
<keyword evidence="2" id="KW-1185">Reference proteome</keyword>
<comment type="caution">
    <text evidence="1">The sequence shown here is derived from an EMBL/GenBank/DDBJ whole genome shotgun (WGS) entry which is preliminary data.</text>
</comment>
<organism evidence="1 2">
    <name type="scientific">Leucobacter albus</name>
    <dbReference type="NCBI Taxonomy" id="272210"/>
    <lineage>
        <taxon>Bacteria</taxon>
        <taxon>Bacillati</taxon>
        <taxon>Actinomycetota</taxon>
        <taxon>Actinomycetes</taxon>
        <taxon>Micrococcales</taxon>
        <taxon>Microbacteriaceae</taxon>
        <taxon>Leucobacter</taxon>
    </lineage>
</organism>
<dbReference type="Proteomes" id="UP001597181">
    <property type="component" value="Unassembled WGS sequence"/>
</dbReference>
<evidence type="ECO:0000313" key="1">
    <source>
        <dbReference type="EMBL" id="MFD1200612.1"/>
    </source>
</evidence>
<sequence length="140" mass="15092">MTSVLEKVAPLLEKPIEPLEPPEAATQKRGYRLTTGREVAQILDLYAQGLPANKVAERLGKPHKTVLDVLNRNGVKIRKAPPITPSQAAEIARLYGTGLSIAKVADNIGVSKSAVEKSLKRSGVMRRSRSEAALLNASED</sequence>
<dbReference type="RefSeq" id="WP_343958975.1">
    <property type="nucleotide sequence ID" value="NZ_BAAAKZ010000003.1"/>
</dbReference>
<proteinExistence type="predicted"/>
<name>A0ABW3TK18_9MICO</name>
<dbReference type="Gene3D" id="1.10.10.60">
    <property type="entry name" value="Homeodomain-like"/>
    <property type="match status" value="2"/>
</dbReference>
<reference evidence="2" key="1">
    <citation type="journal article" date="2019" name="Int. J. Syst. Evol. Microbiol.">
        <title>The Global Catalogue of Microorganisms (GCM) 10K type strain sequencing project: providing services to taxonomists for standard genome sequencing and annotation.</title>
        <authorList>
            <consortium name="The Broad Institute Genomics Platform"/>
            <consortium name="The Broad Institute Genome Sequencing Center for Infectious Disease"/>
            <person name="Wu L."/>
            <person name="Ma J."/>
        </authorList>
    </citation>
    <scope>NUCLEOTIDE SEQUENCE [LARGE SCALE GENOMIC DNA]</scope>
    <source>
        <strain evidence="2">CCUG 50213</strain>
    </source>
</reference>
<gene>
    <name evidence="1" type="ORF">ACFQ3U_01715</name>
</gene>
<accession>A0ABW3TK18</accession>
<protein>
    <submittedName>
        <fullName evidence="1">Uncharacterized protein</fullName>
    </submittedName>
</protein>
<dbReference type="EMBL" id="JBHTLY010000001">
    <property type="protein sequence ID" value="MFD1200612.1"/>
    <property type="molecule type" value="Genomic_DNA"/>
</dbReference>